<evidence type="ECO:0000256" key="3">
    <source>
        <dbReference type="SAM" id="MobiDB-lite"/>
    </source>
</evidence>
<dbReference type="NCBIfam" id="TIGR00666">
    <property type="entry name" value="PBP4"/>
    <property type="match status" value="1"/>
</dbReference>
<dbReference type="PANTHER" id="PTHR30023:SF0">
    <property type="entry name" value="PENICILLIN-SENSITIVE CARBOXYPEPTIDASE A"/>
    <property type="match status" value="1"/>
</dbReference>
<name>A0ABS8CI55_9RHOB</name>
<dbReference type="InterPro" id="IPR000667">
    <property type="entry name" value="Peptidase_S13"/>
</dbReference>
<dbReference type="PROSITE" id="PS51318">
    <property type="entry name" value="TAT"/>
    <property type="match status" value="1"/>
</dbReference>
<comment type="similarity">
    <text evidence="1">Belongs to the peptidase S13 family.</text>
</comment>
<proteinExistence type="inferred from homology"/>
<sequence length="494" mass="51789">MISRRGMLAGLLAGGALPMAGPLRAEAINSSPRPRPRPRGEGGAAPAKIPDAEGLVAAAKLTGAIGYMVADAATGTVLEARGADQMLPPASVTKAVTALYALEKLGAGRRLSTRLLATGPVQGGVLQGDLILAGGGDPTLQTDQLGDLAVKLAQRGVKAVSGRFLYWEGALPLMPRIAGDQPDQVGYNPAVGGLNLNFNRVHFEWKKAGADWQLAMDARGERFVPQVSMVGMKVAQRESPVFTYKGGAVREDWTVAASALGKGGSRWLPVRLPGLYSAEVFRTLARAQGIALPGPAAQVSAPSGQELARAESEMLPEVLRGMLRFSTNLTAECSGLLSSGLRDLGESGAAMTTWASESFGISPHFVDHSGLGGASRISAAQMVSLLRLAHRQNRGLKPILRDVGMKDGEGKVIKGHPVKVMAKSGTLNFVSALAGHITPPGGREMVFAIFTGDPARRDAVPVADRESPPGAESWIRRSRLLQGQLVSRWAGLYA</sequence>
<accession>A0ABS8CI55</accession>
<organism evidence="4 5">
    <name type="scientific">Pseudogemmobacter faecipullorum</name>
    <dbReference type="NCBI Taxonomy" id="2755041"/>
    <lineage>
        <taxon>Bacteria</taxon>
        <taxon>Pseudomonadati</taxon>
        <taxon>Pseudomonadota</taxon>
        <taxon>Alphaproteobacteria</taxon>
        <taxon>Rhodobacterales</taxon>
        <taxon>Paracoccaceae</taxon>
        <taxon>Pseudogemmobacter</taxon>
    </lineage>
</organism>
<dbReference type="PANTHER" id="PTHR30023">
    <property type="entry name" value="D-ALANYL-D-ALANINE CARBOXYPEPTIDASE"/>
    <property type="match status" value="1"/>
</dbReference>
<dbReference type="GO" id="GO:0009002">
    <property type="term" value="F:serine-type D-Ala-D-Ala carboxypeptidase activity"/>
    <property type="evidence" value="ECO:0007669"/>
    <property type="project" value="UniProtKB-EC"/>
</dbReference>
<dbReference type="Pfam" id="PF02113">
    <property type="entry name" value="Peptidase_S13"/>
    <property type="match status" value="1"/>
</dbReference>
<protein>
    <submittedName>
        <fullName evidence="4">D-alanyl-D-alanine carboxypeptidase/D-alanyl-D-alanine-endopeptidase</fullName>
        <ecNumber evidence="4">3.4.16.4</ecNumber>
    </submittedName>
</protein>
<dbReference type="Gene3D" id="3.40.710.10">
    <property type="entry name" value="DD-peptidase/beta-lactamase superfamily"/>
    <property type="match status" value="2"/>
</dbReference>
<evidence type="ECO:0000256" key="2">
    <source>
        <dbReference type="ARBA" id="ARBA00022801"/>
    </source>
</evidence>
<dbReference type="EC" id="3.4.16.4" evidence="4"/>
<keyword evidence="4" id="KW-0645">Protease</keyword>
<keyword evidence="2 4" id="KW-0378">Hydrolase</keyword>
<dbReference type="Proteomes" id="UP001198571">
    <property type="component" value="Unassembled WGS sequence"/>
</dbReference>
<gene>
    <name evidence="4" type="primary">dacB</name>
    <name evidence="4" type="ORF">H0485_03405</name>
</gene>
<evidence type="ECO:0000256" key="1">
    <source>
        <dbReference type="ARBA" id="ARBA00006096"/>
    </source>
</evidence>
<dbReference type="EMBL" id="JACDXX010000002">
    <property type="protein sequence ID" value="MCB5409060.1"/>
    <property type="molecule type" value="Genomic_DNA"/>
</dbReference>
<comment type="caution">
    <text evidence="4">The sequence shown here is derived from an EMBL/GenBank/DDBJ whole genome shotgun (WGS) entry which is preliminary data.</text>
</comment>
<dbReference type="Gene3D" id="3.50.80.20">
    <property type="entry name" value="D-Ala-D-Ala carboxypeptidase C, peptidase S13"/>
    <property type="match status" value="1"/>
</dbReference>
<evidence type="ECO:0000313" key="4">
    <source>
        <dbReference type="EMBL" id="MCB5409060.1"/>
    </source>
</evidence>
<feature type="region of interest" description="Disordered" evidence="3">
    <location>
        <begin position="26"/>
        <end position="48"/>
    </location>
</feature>
<dbReference type="SUPFAM" id="SSF56601">
    <property type="entry name" value="beta-lactamase/transpeptidase-like"/>
    <property type="match status" value="1"/>
</dbReference>
<keyword evidence="5" id="KW-1185">Reference proteome</keyword>
<reference evidence="4 5" key="1">
    <citation type="submission" date="2020-07" db="EMBL/GenBank/DDBJ databases">
        <title>Pseudogemmobacter sp. nov., isolated from poultry manure in Taiwan.</title>
        <authorList>
            <person name="Lin S.-Y."/>
            <person name="Tang Y.-S."/>
            <person name="Young C.-C."/>
        </authorList>
    </citation>
    <scope>NUCLEOTIDE SEQUENCE [LARGE SCALE GENOMIC DNA]</scope>
    <source>
        <strain evidence="4 5">CC-YST710</strain>
    </source>
</reference>
<keyword evidence="4" id="KW-0121">Carboxypeptidase</keyword>
<evidence type="ECO:0000313" key="5">
    <source>
        <dbReference type="Proteomes" id="UP001198571"/>
    </source>
</evidence>
<dbReference type="PRINTS" id="PR00922">
    <property type="entry name" value="DADACBPTASE3"/>
</dbReference>
<dbReference type="InterPro" id="IPR006311">
    <property type="entry name" value="TAT_signal"/>
</dbReference>
<dbReference type="InterPro" id="IPR012338">
    <property type="entry name" value="Beta-lactam/transpept-like"/>
</dbReference>